<accession>A0A146I8A8</accession>
<dbReference type="EMBL" id="JACAZE010000002">
    <property type="protein sequence ID" value="KAF7321114.1"/>
    <property type="molecule type" value="Genomic_DNA"/>
</dbReference>
<protein>
    <submittedName>
        <fullName evidence="1">CYSTM domain-containing protein</fullName>
    </submittedName>
</protein>
<comment type="caution">
    <text evidence="1">The sequence shown here is derived from an EMBL/GenBank/DDBJ whole genome shotgun (WGS) entry which is preliminary data.</text>
</comment>
<keyword evidence="2" id="KW-1185">Reference proteome</keyword>
<name>A0A146I8A8_MYCCL</name>
<dbReference type="AlphaFoldDB" id="A0A146I8A8"/>
<sequence>MSANDYYRSRPGPNQYPMQQQGGYFPQQPPNAYQGYNQQQYGGYPQGPGYGQQPMYAQQPQRPGRGNNSDGLMGCLAGLLCCCCAEEMCLDCCF</sequence>
<dbReference type="GO" id="GO:0016020">
    <property type="term" value="C:membrane"/>
    <property type="evidence" value="ECO:0007669"/>
    <property type="project" value="UniProtKB-SubCell"/>
</dbReference>
<dbReference type="Proteomes" id="UP000613580">
    <property type="component" value="Unassembled WGS sequence"/>
</dbReference>
<reference evidence="1" key="1">
    <citation type="submission" date="2020-05" db="EMBL/GenBank/DDBJ databases">
        <title>Mycena genomes resolve the evolution of fungal bioluminescence.</title>
        <authorList>
            <person name="Tsai I.J."/>
        </authorList>
    </citation>
    <scope>NUCLEOTIDE SEQUENCE</scope>
    <source>
        <strain evidence="1">110903Hualien_Pintung</strain>
    </source>
</reference>
<organism evidence="1 2">
    <name type="scientific">Mycena chlorophos</name>
    <name type="common">Agaric fungus</name>
    <name type="synonym">Agaricus chlorophos</name>
    <dbReference type="NCBI Taxonomy" id="658473"/>
    <lineage>
        <taxon>Eukaryota</taxon>
        <taxon>Fungi</taxon>
        <taxon>Dikarya</taxon>
        <taxon>Basidiomycota</taxon>
        <taxon>Agaricomycotina</taxon>
        <taxon>Agaricomycetes</taxon>
        <taxon>Agaricomycetidae</taxon>
        <taxon>Agaricales</taxon>
        <taxon>Marasmiineae</taxon>
        <taxon>Mycenaceae</taxon>
        <taxon>Mycena</taxon>
    </lineage>
</organism>
<evidence type="ECO:0000313" key="2">
    <source>
        <dbReference type="Proteomes" id="UP000613580"/>
    </source>
</evidence>
<evidence type="ECO:0000313" key="1">
    <source>
        <dbReference type="EMBL" id="KAF7321114.1"/>
    </source>
</evidence>
<proteinExistence type="predicted"/>
<gene>
    <name evidence="1" type="ORF">HMN09_00199200</name>
</gene>